<name>A0A7R7XSK3_9EURO</name>
<dbReference type="GO" id="GO:0044550">
    <property type="term" value="P:secondary metabolite biosynthetic process"/>
    <property type="evidence" value="ECO:0007669"/>
    <property type="project" value="TreeGrafter"/>
</dbReference>
<proteinExistence type="predicted"/>
<keyword evidence="1" id="KW-0596">Phosphopantetheine</keyword>
<organism evidence="4 5">
    <name type="scientific">Aspergillus puulaauensis</name>
    <dbReference type="NCBI Taxonomy" id="1220207"/>
    <lineage>
        <taxon>Eukaryota</taxon>
        <taxon>Fungi</taxon>
        <taxon>Dikarya</taxon>
        <taxon>Ascomycota</taxon>
        <taxon>Pezizomycotina</taxon>
        <taxon>Eurotiomycetes</taxon>
        <taxon>Eurotiomycetidae</taxon>
        <taxon>Eurotiales</taxon>
        <taxon>Aspergillaceae</taxon>
        <taxon>Aspergillus</taxon>
    </lineage>
</organism>
<keyword evidence="5" id="KW-1185">Reference proteome</keyword>
<dbReference type="KEGG" id="apuu:APUU_60008A"/>
<dbReference type="OrthoDB" id="329835at2759"/>
<evidence type="ECO:0000313" key="4">
    <source>
        <dbReference type="EMBL" id="BCS26960.1"/>
    </source>
</evidence>
<dbReference type="PANTHER" id="PTHR43775:SF37">
    <property type="entry name" value="SI:DKEY-61P9.11"/>
    <property type="match status" value="1"/>
</dbReference>
<dbReference type="SMART" id="SM00822">
    <property type="entry name" value="PKS_KR"/>
    <property type="match status" value="1"/>
</dbReference>
<dbReference type="AlphaFoldDB" id="A0A7R7XSK3"/>
<dbReference type="PROSITE" id="PS50075">
    <property type="entry name" value="CARRIER"/>
    <property type="match status" value="1"/>
</dbReference>
<protein>
    <submittedName>
        <fullName evidence="4">Putative secondary metabolism biosynthetic enzyme</fullName>
    </submittedName>
</protein>
<dbReference type="InterPro" id="IPR036291">
    <property type="entry name" value="NAD(P)-bd_dom_sf"/>
</dbReference>
<dbReference type="Pfam" id="PF08659">
    <property type="entry name" value="KR"/>
    <property type="match status" value="1"/>
</dbReference>
<dbReference type="GO" id="GO:0004312">
    <property type="term" value="F:fatty acid synthase activity"/>
    <property type="evidence" value="ECO:0007669"/>
    <property type="project" value="TreeGrafter"/>
</dbReference>
<dbReference type="SUPFAM" id="SSF47336">
    <property type="entry name" value="ACP-like"/>
    <property type="match status" value="1"/>
</dbReference>
<dbReference type="GeneID" id="64976965"/>
<dbReference type="Gene3D" id="1.10.1200.10">
    <property type="entry name" value="ACP-like"/>
    <property type="match status" value="1"/>
</dbReference>
<dbReference type="Pfam" id="PF00550">
    <property type="entry name" value="PP-binding"/>
    <property type="match status" value="1"/>
</dbReference>
<sequence>MQLAMLFGAEVATIIPHEKYKHLPEKCGVSPDNIFVVPEAQMDLDRENVMRNEPYSVILDPVHHHAIDCPTVLVSGGKYIGIGRKRSFKSVMDGMTYPGNITFTNVDILDLYRDNKRRIGRILGQIMGYIDGDGLKGIIPLAIREVQDFKSAFSAMADGSYEKQVIKLSSSNSHSMVKTQQKPLRLSQDKTYIITGGLGGLGRAIAVWLASNGAGRLVLLTSSPTRAAGANDLLQELTAYGCKATVARCDVAEFSDVSRVIASIETPVGGVIHSALRLSDRSFTNMTLDDFKTVLDPKLQGCMNLHKTLRNENLDFFVMLSSGCGIVGSPGQAAYSASSTFLDSFARYRHHLGLPAASIDLGYLEEIGYVSENPTVQSRLLATGVNPVSPKEVLDILEAAIVSRPRTRGGPSGILQYDPYTDSQFIIGITLIDKAMESSQTWAKDKKFNSLRSMHTRIGSSSAVPDEGESPIQKATKRYQDAIRRHGELHPGNDESALQPLICSMLMAKMAQVLSIDTSEIRPTQSAVEYGIDSLMAIEVRSWTRTTLSVDLPVNELMSPYSIQDLAGRIAQKLFK</sequence>
<keyword evidence="2" id="KW-0597">Phosphoprotein</keyword>
<dbReference type="PANTHER" id="PTHR43775">
    <property type="entry name" value="FATTY ACID SYNTHASE"/>
    <property type="match status" value="1"/>
</dbReference>
<reference evidence="4" key="1">
    <citation type="submission" date="2021-01" db="EMBL/GenBank/DDBJ databases">
        <authorList>
            <consortium name="Aspergillus puulaauensis MK2 genome sequencing consortium"/>
            <person name="Kazuki M."/>
            <person name="Futagami T."/>
        </authorList>
    </citation>
    <scope>NUCLEOTIDE SEQUENCE</scope>
    <source>
        <strain evidence="4">MK2</strain>
    </source>
</reference>
<dbReference type="GO" id="GO:0006633">
    <property type="term" value="P:fatty acid biosynthetic process"/>
    <property type="evidence" value="ECO:0007669"/>
    <property type="project" value="TreeGrafter"/>
</dbReference>
<dbReference type="InterPro" id="IPR013968">
    <property type="entry name" value="PKS_KR"/>
</dbReference>
<accession>A0A7R7XSK3</accession>
<evidence type="ECO:0000313" key="5">
    <source>
        <dbReference type="Proteomes" id="UP000654913"/>
    </source>
</evidence>
<feature type="domain" description="Carrier" evidence="3">
    <location>
        <begin position="497"/>
        <end position="574"/>
    </location>
</feature>
<evidence type="ECO:0000256" key="2">
    <source>
        <dbReference type="ARBA" id="ARBA00022553"/>
    </source>
</evidence>
<reference evidence="4" key="2">
    <citation type="submission" date="2021-02" db="EMBL/GenBank/DDBJ databases">
        <title>Aspergillus puulaauensis MK2 genome sequence.</title>
        <authorList>
            <person name="Futagami T."/>
            <person name="Mori K."/>
            <person name="Kadooka C."/>
            <person name="Tanaka T."/>
        </authorList>
    </citation>
    <scope>NUCLEOTIDE SEQUENCE</scope>
    <source>
        <strain evidence="4">MK2</strain>
    </source>
</reference>
<dbReference type="EMBL" id="AP024448">
    <property type="protein sequence ID" value="BCS26960.1"/>
    <property type="molecule type" value="Genomic_DNA"/>
</dbReference>
<dbReference type="InterPro" id="IPR009081">
    <property type="entry name" value="PP-bd_ACP"/>
</dbReference>
<dbReference type="GO" id="GO:0016874">
    <property type="term" value="F:ligase activity"/>
    <property type="evidence" value="ECO:0007669"/>
    <property type="project" value="UniProtKB-KW"/>
</dbReference>
<dbReference type="SUPFAM" id="SSF51735">
    <property type="entry name" value="NAD(P)-binding Rossmann-fold domains"/>
    <property type="match status" value="1"/>
</dbReference>
<evidence type="ECO:0000259" key="3">
    <source>
        <dbReference type="PROSITE" id="PS50075"/>
    </source>
</evidence>
<dbReference type="GO" id="GO:0031177">
    <property type="term" value="F:phosphopantetheine binding"/>
    <property type="evidence" value="ECO:0007669"/>
    <property type="project" value="InterPro"/>
</dbReference>
<dbReference type="InterPro" id="IPR036736">
    <property type="entry name" value="ACP-like_sf"/>
</dbReference>
<evidence type="ECO:0000256" key="1">
    <source>
        <dbReference type="ARBA" id="ARBA00022450"/>
    </source>
</evidence>
<dbReference type="Gene3D" id="3.90.180.10">
    <property type="entry name" value="Medium-chain alcohol dehydrogenases, catalytic domain"/>
    <property type="match status" value="1"/>
</dbReference>
<dbReference type="InterPro" id="IPR020806">
    <property type="entry name" value="PKS_PP-bd"/>
</dbReference>
<dbReference type="RefSeq" id="XP_041559154.1">
    <property type="nucleotide sequence ID" value="XM_041706804.1"/>
</dbReference>
<dbReference type="Gene3D" id="3.40.50.720">
    <property type="entry name" value="NAD(P)-binding Rossmann-like Domain"/>
    <property type="match status" value="2"/>
</dbReference>
<dbReference type="SMART" id="SM00823">
    <property type="entry name" value="PKS_PP"/>
    <property type="match status" value="1"/>
</dbReference>
<dbReference type="Proteomes" id="UP000654913">
    <property type="component" value="Chromosome 6"/>
</dbReference>
<dbReference type="InterPro" id="IPR050091">
    <property type="entry name" value="PKS_NRPS_Biosynth_Enz"/>
</dbReference>
<dbReference type="InterPro" id="IPR057326">
    <property type="entry name" value="KR_dom"/>
</dbReference>
<gene>
    <name evidence="4" type="ORF">APUU_60008A</name>
</gene>